<feature type="transmembrane region" description="Helical" evidence="4">
    <location>
        <begin position="19"/>
        <end position="38"/>
    </location>
</feature>
<feature type="transmembrane region" description="Helical" evidence="4">
    <location>
        <begin position="118"/>
        <end position="139"/>
    </location>
</feature>
<dbReference type="GO" id="GO:0003700">
    <property type="term" value="F:DNA-binding transcription factor activity"/>
    <property type="evidence" value="ECO:0007669"/>
    <property type="project" value="InterPro"/>
</dbReference>
<proteinExistence type="predicted"/>
<feature type="transmembrane region" description="Helical" evidence="4">
    <location>
        <begin position="160"/>
        <end position="181"/>
    </location>
</feature>
<evidence type="ECO:0000256" key="3">
    <source>
        <dbReference type="ARBA" id="ARBA00023163"/>
    </source>
</evidence>
<organism evidence="6 7">
    <name type="scientific">Leptospira hartskeerlii</name>
    <dbReference type="NCBI Taxonomy" id="2023177"/>
    <lineage>
        <taxon>Bacteria</taxon>
        <taxon>Pseudomonadati</taxon>
        <taxon>Spirochaetota</taxon>
        <taxon>Spirochaetia</taxon>
        <taxon>Leptospirales</taxon>
        <taxon>Leptospiraceae</taxon>
        <taxon>Leptospira</taxon>
    </lineage>
</organism>
<keyword evidence="4" id="KW-1133">Transmembrane helix</keyword>
<dbReference type="SMART" id="SM00342">
    <property type="entry name" value="HTH_ARAC"/>
    <property type="match status" value="1"/>
</dbReference>
<comment type="caution">
    <text evidence="6">The sequence shown here is derived from an EMBL/GenBank/DDBJ whole genome shotgun (WGS) entry which is preliminary data.</text>
</comment>
<evidence type="ECO:0000313" key="7">
    <source>
        <dbReference type="Proteomes" id="UP000232196"/>
    </source>
</evidence>
<gene>
    <name evidence="6" type="ORF">CH357_09885</name>
</gene>
<evidence type="ECO:0000256" key="2">
    <source>
        <dbReference type="ARBA" id="ARBA00023125"/>
    </source>
</evidence>
<dbReference type="EMBL" id="NPDN01000004">
    <property type="protein sequence ID" value="PJZ25918.1"/>
    <property type="molecule type" value="Genomic_DNA"/>
</dbReference>
<dbReference type="InterPro" id="IPR018060">
    <property type="entry name" value="HTH_AraC"/>
</dbReference>
<evidence type="ECO:0000313" key="6">
    <source>
        <dbReference type="EMBL" id="PJZ25918.1"/>
    </source>
</evidence>
<dbReference type="SUPFAM" id="SSF46689">
    <property type="entry name" value="Homeodomain-like"/>
    <property type="match status" value="1"/>
</dbReference>
<sequence>MLLSVACLLRPEKNAGLRILSLLSFCVSIQFLYVYFLLKGIYFEPSFLNHLHIPFAWFLGPGMYSLYSVTVREEKFTAFERGFYLPGILLLILFPILYLVLPQIFWNRPVDYFEKGSTSWSDILLLGAYSANLVFYSSIVWQTRAAFRLERLKKDAGARILLFVVIGSGSVTSILVISYLIRDINLLFISVLSTVIYAVAGYLAQIYAPEVFSEMGPSMRDAYRNSRLEGVDTTDLENRLESLMTKEKIYLQEDLSLSILSNQLDIKPYQLSEFLNQRKGTNFAKFVNGFRVAEAVRILKKEEGANILSVAYRSGFNSKATFNLAFKSIQGVSPREYLRKSKVF</sequence>
<name>A0A2M9XDZ2_9LEPT</name>
<protein>
    <submittedName>
        <fullName evidence="6">Transcriptional regulator</fullName>
    </submittedName>
</protein>
<evidence type="ECO:0000256" key="1">
    <source>
        <dbReference type="ARBA" id="ARBA00023015"/>
    </source>
</evidence>
<feature type="transmembrane region" description="Helical" evidence="4">
    <location>
        <begin position="50"/>
        <end position="71"/>
    </location>
</feature>
<keyword evidence="4" id="KW-0472">Membrane</keyword>
<feature type="domain" description="HTH araC/xylS-type" evidence="5">
    <location>
        <begin position="241"/>
        <end position="340"/>
    </location>
</feature>
<feature type="transmembrane region" description="Helical" evidence="4">
    <location>
        <begin position="83"/>
        <end position="106"/>
    </location>
</feature>
<keyword evidence="3" id="KW-0804">Transcription</keyword>
<evidence type="ECO:0000256" key="4">
    <source>
        <dbReference type="SAM" id="Phobius"/>
    </source>
</evidence>
<dbReference type="OrthoDB" id="345413at2"/>
<dbReference type="GO" id="GO:0043565">
    <property type="term" value="F:sequence-specific DNA binding"/>
    <property type="evidence" value="ECO:0007669"/>
    <property type="project" value="InterPro"/>
</dbReference>
<dbReference type="PANTHER" id="PTHR43280:SF29">
    <property type="entry name" value="ARAC-FAMILY TRANSCRIPTIONAL REGULATOR"/>
    <property type="match status" value="1"/>
</dbReference>
<dbReference type="Gene3D" id="1.10.10.60">
    <property type="entry name" value="Homeodomain-like"/>
    <property type="match status" value="1"/>
</dbReference>
<dbReference type="RefSeq" id="WP_100706554.1">
    <property type="nucleotide sequence ID" value="NZ_NPDL01000001.1"/>
</dbReference>
<dbReference type="AlphaFoldDB" id="A0A2M9XDZ2"/>
<dbReference type="Pfam" id="PF12833">
    <property type="entry name" value="HTH_18"/>
    <property type="match status" value="1"/>
</dbReference>
<reference evidence="6 7" key="1">
    <citation type="submission" date="2017-07" db="EMBL/GenBank/DDBJ databases">
        <title>Leptospira spp. isolated from tropical soils.</title>
        <authorList>
            <person name="Thibeaux R."/>
            <person name="Iraola G."/>
            <person name="Ferres I."/>
            <person name="Bierque E."/>
            <person name="Girault D."/>
            <person name="Soupe-Gilbert M.-E."/>
            <person name="Picardeau M."/>
            <person name="Goarant C."/>
        </authorList>
    </citation>
    <scope>NUCLEOTIDE SEQUENCE [LARGE SCALE GENOMIC DNA]</scope>
    <source>
        <strain evidence="6 7">MCA1-C-A1</strain>
    </source>
</reference>
<dbReference type="PROSITE" id="PS01124">
    <property type="entry name" value="HTH_ARAC_FAMILY_2"/>
    <property type="match status" value="1"/>
</dbReference>
<dbReference type="InterPro" id="IPR009057">
    <property type="entry name" value="Homeodomain-like_sf"/>
</dbReference>
<evidence type="ECO:0000259" key="5">
    <source>
        <dbReference type="PROSITE" id="PS01124"/>
    </source>
</evidence>
<keyword evidence="7" id="KW-1185">Reference proteome</keyword>
<dbReference type="PANTHER" id="PTHR43280">
    <property type="entry name" value="ARAC-FAMILY TRANSCRIPTIONAL REGULATOR"/>
    <property type="match status" value="1"/>
</dbReference>
<feature type="transmembrane region" description="Helical" evidence="4">
    <location>
        <begin position="187"/>
        <end position="208"/>
    </location>
</feature>
<keyword evidence="2" id="KW-0238">DNA-binding</keyword>
<keyword evidence="1" id="KW-0805">Transcription regulation</keyword>
<keyword evidence="4" id="KW-0812">Transmembrane</keyword>
<dbReference type="Proteomes" id="UP000232196">
    <property type="component" value="Unassembled WGS sequence"/>
</dbReference>
<dbReference type="InterPro" id="IPR018062">
    <property type="entry name" value="HTH_AraC-typ_CS"/>
</dbReference>
<dbReference type="PROSITE" id="PS00041">
    <property type="entry name" value="HTH_ARAC_FAMILY_1"/>
    <property type="match status" value="1"/>
</dbReference>
<accession>A0A2M9XDZ2</accession>